<evidence type="ECO:0000256" key="4">
    <source>
        <dbReference type="ARBA" id="ARBA00022827"/>
    </source>
</evidence>
<keyword evidence="5" id="KW-0560">Oxidoreductase</keyword>
<evidence type="ECO:0000313" key="7">
    <source>
        <dbReference type="EMBL" id="MCZ4552524.1"/>
    </source>
</evidence>
<dbReference type="PROSITE" id="PS51387">
    <property type="entry name" value="FAD_PCMH"/>
    <property type="match status" value="1"/>
</dbReference>
<dbReference type="Gene3D" id="3.30.465.10">
    <property type="match status" value="1"/>
</dbReference>
<evidence type="ECO:0000259" key="6">
    <source>
        <dbReference type="PROSITE" id="PS51387"/>
    </source>
</evidence>
<comment type="cofactor">
    <cofactor evidence="1">
        <name>FAD</name>
        <dbReference type="ChEBI" id="CHEBI:57692"/>
    </cofactor>
</comment>
<reference evidence="7" key="1">
    <citation type="submission" date="2022-12" db="EMBL/GenBank/DDBJ databases">
        <authorList>
            <person name="Krivoruchko A.V."/>
            <person name="Elkin A."/>
        </authorList>
    </citation>
    <scope>NUCLEOTIDE SEQUENCE</scope>
    <source>
        <strain evidence="7">IEGM 1388</strain>
    </source>
</reference>
<evidence type="ECO:0000313" key="8">
    <source>
        <dbReference type="Proteomes" id="UP001067235"/>
    </source>
</evidence>
<dbReference type="Proteomes" id="UP001067235">
    <property type="component" value="Unassembled WGS sequence"/>
</dbReference>
<dbReference type="Gene3D" id="3.30.43.10">
    <property type="entry name" value="Uridine Diphospho-n-acetylenolpyruvylglucosamine Reductase, domain 2"/>
    <property type="match status" value="1"/>
</dbReference>
<evidence type="ECO:0000256" key="5">
    <source>
        <dbReference type="ARBA" id="ARBA00023002"/>
    </source>
</evidence>
<evidence type="ECO:0000256" key="2">
    <source>
        <dbReference type="ARBA" id="ARBA00005466"/>
    </source>
</evidence>
<proteinExistence type="inferred from homology"/>
<comment type="caution">
    <text evidence="7">The sequence shown here is derived from an EMBL/GenBank/DDBJ whole genome shotgun (WGS) entry which is preliminary data.</text>
</comment>
<keyword evidence="4" id="KW-0274">FAD</keyword>
<dbReference type="InterPro" id="IPR016169">
    <property type="entry name" value="FAD-bd_PCMH_sub2"/>
</dbReference>
<keyword evidence="3" id="KW-0285">Flavoprotein</keyword>
<dbReference type="PROSITE" id="PS00862">
    <property type="entry name" value="OX2_COVAL_FAD"/>
    <property type="match status" value="1"/>
</dbReference>
<dbReference type="InterPro" id="IPR016167">
    <property type="entry name" value="FAD-bd_PCMH_sub1"/>
</dbReference>
<comment type="similarity">
    <text evidence="2">Belongs to the oxygen-dependent FAD-linked oxidoreductase family.</text>
</comment>
<feature type="domain" description="FAD-binding PCMH-type" evidence="6">
    <location>
        <begin position="34"/>
        <end position="211"/>
    </location>
</feature>
<dbReference type="InterPro" id="IPR006093">
    <property type="entry name" value="Oxy_OxRdtase_FAD_BS"/>
</dbReference>
<sequence length="456" mass="48107">MRPPSSSSDALTGRVVRFGDADYAAASAGWNLLFSNAPQVIVYAQETTDVVNALAWSRRHGVPVRVRSGGHCLEGWSSVDDGIVIDVSEMKSVSLDTQTQTATATVGAGLNQLEAVTALGREGFAAPTGTEGSVGLVGATLGGGFGLLTRIFGMASDNLLAAEIVVPSDDGGAEVIVADETHHTDLLWALRGAGNGNFGVVTSLTYRVHPLTQTIYITATWPGIDHLPAVFDVWQRSAPTTDSRLTSQIEISCDAVQVLGVLVSGSEAEALDLLAPILAVGAPEVTMTDASWVDNYTAFQIPIADEPANWKFLSQFASTPFPREAIDLICTFISTAPTPLCNYFANAFGGEVVHSEPAGGSAFAHRNALFYAEPGAGWGVRGGSSSSDDPLAPACLQWVADFHEALAPYVSGAYSNVPNADAADWRTDYWGTGVDRLNAIKAEYDPHHVFTFEQGL</sequence>
<dbReference type="RefSeq" id="WP_301573219.1">
    <property type="nucleotide sequence ID" value="NZ_JAPWIE010000006.1"/>
</dbReference>
<organism evidence="7 8">
    <name type="scientific">Gordonia rubripertincta</name>
    <name type="common">Rhodococcus corallinus</name>
    <dbReference type="NCBI Taxonomy" id="36822"/>
    <lineage>
        <taxon>Bacteria</taxon>
        <taxon>Bacillati</taxon>
        <taxon>Actinomycetota</taxon>
        <taxon>Actinomycetes</taxon>
        <taxon>Mycobacteriales</taxon>
        <taxon>Gordoniaceae</taxon>
        <taxon>Gordonia</taxon>
    </lineage>
</organism>
<dbReference type="InterPro" id="IPR016166">
    <property type="entry name" value="FAD-bd_PCMH"/>
</dbReference>
<dbReference type="Pfam" id="PF08031">
    <property type="entry name" value="BBE"/>
    <property type="match status" value="1"/>
</dbReference>
<dbReference type="InterPro" id="IPR006094">
    <property type="entry name" value="Oxid_FAD_bind_N"/>
</dbReference>
<dbReference type="InterPro" id="IPR036318">
    <property type="entry name" value="FAD-bd_PCMH-like_sf"/>
</dbReference>
<gene>
    <name evidence="7" type="ORF">O4213_21220</name>
</gene>
<accession>A0ABT4MZT1</accession>
<name>A0ABT4MZT1_GORRU</name>
<dbReference type="EMBL" id="JAPWIE010000006">
    <property type="protein sequence ID" value="MCZ4552524.1"/>
    <property type="molecule type" value="Genomic_DNA"/>
</dbReference>
<dbReference type="PANTHER" id="PTHR42973">
    <property type="entry name" value="BINDING OXIDOREDUCTASE, PUTATIVE (AFU_ORTHOLOGUE AFUA_1G17690)-RELATED"/>
    <property type="match status" value="1"/>
</dbReference>
<dbReference type="InterPro" id="IPR050416">
    <property type="entry name" value="FAD-linked_Oxidoreductase"/>
</dbReference>
<dbReference type="InterPro" id="IPR012951">
    <property type="entry name" value="BBE"/>
</dbReference>
<evidence type="ECO:0000256" key="1">
    <source>
        <dbReference type="ARBA" id="ARBA00001974"/>
    </source>
</evidence>
<evidence type="ECO:0000256" key="3">
    <source>
        <dbReference type="ARBA" id="ARBA00022630"/>
    </source>
</evidence>
<protein>
    <submittedName>
        <fullName evidence="7">FAD-binding oxidoreductase</fullName>
    </submittedName>
</protein>
<dbReference type="Gene3D" id="3.40.462.20">
    <property type="match status" value="1"/>
</dbReference>
<keyword evidence="8" id="KW-1185">Reference proteome</keyword>
<dbReference type="Pfam" id="PF01565">
    <property type="entry name" value="FAD_binding_4"/>
    <property type="match status" value="1"/>
</dbReference>
<dbReference type="SUPFAM" id="SSF56176">
    <property type="entry name" value="FAD-binding/transporter-associated domain-like"/>
    <property type="match status" value="1"/>
</dbReference>
<dbReference type="PANTHER" id="PTHR42973:SF39">
    <property type="entry name" value="FAD-BINDING PCMH-TYPE DOMAIN-CONTAINING PROTEIN"/>
    <property type="match status" value="1"/>
</dbReference>